<evidence type="ECO:0000256" key="6">
    <source>
        <dbReference type="SAM" id="MobiDB-lite"/>
    </source>
</evidence>
<evidence type="ECO:0000256" key="4">
    <source>
        <dbReference type="ARBA" id="ARBA00022989"/>
    </source>
</evidence>
<accession>A0ABP5QQI8</accession>
<feature type="transmembrane region" description="Helical" evidence="7">
    <location>
        <begin position="123"/>
        <end position="145"/>
    </location>
</feature>
<protein>
    <recommendedName>
        <fullName evidence="10">Polysaccharide biosynthesis protein</fullName>
    </recommendedName>
</protein>
<name>A0ABP5QQI8_9MICO</name>
<feature type="transmembrane region" description="Helical" evidence="7">
    <location>
        <begin position="157"/>
        <end position="178"/>
    </location>
</feature>
<keyword evidence="9" id="KW-1185">Reference proteome</keyword>
<gene>
    <name evidence="8" type="ORF">GCM10009851_29270</name>
</gene>
<evidence type="ECO:0000313" key="8">
    <source>
        <dbReference type="EMBL" id="GAA2242080.1"/>
    </source>
</evidence>
<reference evidence="9" key="1">
    <citation type="journal article" date="2019" name="Int. J. Syst. Evol. Microbiol.">
        <title>The Global Catalogue of Microorganisms (GCM) 10K type strain sequencing project: providing services to taxonomists for standard genome sequencing and annotation.</title>
        <authorList>
            <consortium name="The Broad Institute Genomics Platform"/>
            <consortium name="The Broad Institute Genome Sequencing Center for Infectious Disease"/>
            <person name="Wu L."/>
            <person name="Ma J."/>
        </authorList>
    </citation>
    <scope>NUCLEOTIDE SEQUENCE [LARGE SCALE GENOMIC DNA]</scope>
    <source>
        <strain evidence="9">JCM 16117</strain>
    </source>
</reference>
<feature type="transmembrane region" description="Helical" evidence="7">
    <location>
        <begin position="423"/>
        <end position="442"/>
    </location>
</feature>
<keyword evidence="5 7" id="KW-0472">Membrane</keyword>
<dbReference type="EMBL" id="BAAAQY010000009">
    <property type="protein sequence ID" value="GAA2242080.1"/>
    <property type="molecule type" value="Genomic_DNA"/>
</dbReference>
<keyword evidence="4 7" id="KW-1133">Transmembrane helix</keyword>
<evidence type="ECO:0000256" key="7">
    <source>
        <dbReference type="SAM" id="Phobius"/>
    </source>
</evidence>
<evidence type="ECO:0000256" key="5">
    <source>
        <dbReference type="ARBA" id="ARBA00023136"/>
    </source>
</evidence>
<feature type="region of interest" description="Disordered" evidence="6">
    <location>
        <begin position="1"/>
        <end position="43"/>
    </location>
</feature>
<dbReference type="InterPro" id="IPR050833">
    <property type="entry name" value="Poly_Biosynth_Transport"/>
</dbReference>
<evidence type="ECO:0000256" key="3">
    <source>
        <dbReference type="ARBA" id="ARBA00022692"/>
    </source>
</evidence>
<feature type="transmembrane region" description="Helical" evidence="7">
    <location>
        <begin position="255"/>
        <end position="276"/>
    </location>
</feature>
<organism evidence="8 9">
    <name type="scientific">Herbiconiux moechotypicola</name>
    <dbReference type="NCBI Taxonomy" id="637393"/>
    <lineage>
        <taxon>Bacteria</taxon>
        <taxon>Bacillati</taxon>
        <taxon>Actinomycetota</taxon>
        <taxon>Actinomycetes</taxon>
        <taxon>Micrococcales</taxon>
        <taxon>Microbacteriaceae</taxon>
        <taxon>Herbiconiux</taxon>
    </lineage>
</organism>
<evidence type="ECO:0000313" key="9">
    <source>
        <dbReference type="Proteomes" id="UP001500929"/>
    </source>
</evidence>
<evidence type="ECO:0000256" key="2">
    <source>
        <dbReference type="ARBA" id="ARBA00022475"/>
    </source>
</evidence>
<dbReference type="PANTHER" id="PTHR30250">
    <property type="entry name" value="PST FAMILY PREDICTED COLANIC ACID TRANSPORTER"/>
    <property type="match status" value="1"/>
</dbReference>
<keyword evidence="2" id="KW-1003">Cell membrane</keyword>
<feature type="transmembrane region" description="Helical" evidence="7">
    <location>
        <begin position="369"/>
        <end position="392"/>
    </location>
</feature>
<evidence type="ECO:0000256" key="1">
    <source>
        <dbReference type="ARBA" id="ARBA00004651"/>
    </source>
</evidence>
<keyword evidence="3 7" id="KW-0812">Transmembrane</keyword>
<feature type="transmembrane region" description="Helical" evidence="7">
    <location>
        <begin position="80"/>
        <end position="102"/>
    </location>
</feature>
<feature type="transmembrane region" description="Helical" evidence="7">
    <location>
        <begin position="399"/>
        <end position="417"/>
    </location>
</feature>
<evidence type="ECO:0008006" key="10">
    <source>
        <dbReference type="Google" id="ProtNLM"/>
    </source>
</evidence>
<feature type="transmembrane region" description="Helical" evidence="7">
    <location>
        <begin position="47"/>
        <end position="68"/>
    </location>
</feature>
<comment type="subcellular location">
    <subcellularLocation>
        <location evidence="1">Cell membrane</location>
        <topology evidence="1">Multi-pass membrane protein</topology>
    </subcellularLocation>
</comment>
<dbReference type="PANTHER" id="PTHR30250:SF11">
    <property type="entry name" value="O-ANTIGEN TRANSPORTER-RELATED"/>
    <property type="match status" value="1"/>
</dbReference>
<comment type="caution">
    <text evidence="8">The sequence shown here is derived from an EMBL/GenBank/DDBJ whole genome shotgun (WGS) entry which is preliminary data.</text>
</comment>
<sequence length="459" mass="46911">MISLYDRIPPRPEPVVSEAPSGQPPSGQPPSGQPPSGETPTIGRRSFIGVGAASLVSAGVGFAVLLIAPRILSGPDTADFLAFWSFLFAWFGILGGLSAESTRAVHDSDRRAEPAASRREPRMLGVGLGVGVALGVLLWATGLWWGPLVLGPAHAGLALPLSAAVALFSGHAVIVGVLGGRLQWNTFARLVIGDSLLRILLVVVAALVAASVAGLAVAASVASVTWLLGLLVSPTLRRAAAARADVGLGPFLRRLGHACLASGSSAVLVVGFPVLLRLTSSEAVYDAAAPILVAITFTRAPLLIPLNAYQGVAIAHFLNNRSLGFRALVPVARLIALVAVGGAVLGGLLGPFLLTWYYGPDYVVGPFTVAGLVLAAGMLALLTITGALCLALDWHSAYSAGWLAATALAVVVLLLPLGLELRAVLALLLGPVAGLVVHAVALRRARPGPAPSPDPEEAS</sequence>
<proteinExistence type="predicted"/>
<feature type="compositionally biased region" description="Pro residues" evidence="6">
    <location>
        <begin position="22"/>
        <end position="33"/>
    </location>
</feature>
<feature type="transmembrane region" description="Helical" evidence="7">
    <location>
        <begin position="330"/>
        <end position="357"/>
    </location>
</feature>
<dbReference type="Proteomes" id="UP001500929">
    <property type="component" value="Unassembled WGS sequence"/>
</dbReference>